<protein>
    <submittedName>
        <fullName evidence="3">Monoxygenase</fullName>
    </submittedName>
</protein>
<evidence type="ECO:0000313" key="4">
    <source>
        <dbReference type="Proteomes" id="UP000000420"/>
    </source>
</evidence>
<sequence>MSLAQLEHALQHDLQRLAHGGEPWVRPRVHPAGHVYDVVIVGAGQSGLGAAFALQRERVHNVLVIDENPPGQEGPWVTYARMQTLRTPKQITSIDLGVPTLTFRAWWEAQHGAAGWDALDKIPRGTWMDYLRWYRAALRLPVRNATQLVRIEPDAAPGIHRLHLAMGAPLMARKIILATGIQGGGQWQVPEWITQALPAQRYAHTSGPIDYAALAGKRVGILGGGASAFDNACFALDQGVARAEVFVRRAALPRVNPIRHMEQAGIIPRFAALPDADKYRMMASFFGRNQPPTNDTFQRACAHAGFALHLDAPWLGVEEHNDVVVVRTPQGEHRFDFLAIATGLVTDPRLRPELAALSGRIACWADRYQAPPGQANPVLDAHPYLGPGFELLPRTPDDAAAVDGLFAFNYSALINHGLSAAALSGLKVALPRLARAVADQLFLDDRQAMVEAYLGYDQAEFVGQWPQPTQAVA</sequence>
<keyword evidence="1" id="KW-0560">Oxidoreductase</keyword>
<dbReference type="InterPro" id="IPR050982">
    <property type="entry name" value="Auxin_biosynth/cation_transpt"/>
</dbReference>
<gene>
    <name evidence="3" type="ordered locus">XC_0289</name>
</gene>
<evidence type="ECO:0000256" key="1">
    <source>
        <dbReference type="ARBA" id="ARBA00023002"/>
    </source>
</evidence>
<evidence type="ECO:0000259" key="2">
    <source>
        <dbReference type="Pfam" id="PF13454"/>
    </source>
</evidence>
<accession>A0A0H2X4F8</accession>
<dbReference type="GO" id="GO:0050660">
    <property type="term" value="F:flavin adenine dinucleotide binding"/>
    <property type="evidence" value="ECO:0007669"/>
    <property type="project" value="TreeGrafter"/>
</dbReference>
<dbReference type="Gene3D" id="3.50.50.60">
    <property type="entry name" value="FAD/NAD(P)-binding domain"/>
    <property type="match status" value="1"/>
</dbReference>
<dbReference type="EMBL" id="CP000050">
    <property type="protein sequence ID" value="AAY47375.1"/>
    <property type="molecule type" value="Genomic_DNA"/>
</dbReference>
<organism evidence="3 4">
    <name type="scientific">Xanthomonas campestris pv. campestris (strain 8004)</name>
    <dbReference type="NCBI Taxonomy" id="314565"/>
    <lineage>
        <taxon>Bacteria</taxon>
        <taxon>Pseudomonadati</taxon>
        <taxon>Pseudomonadota</taxon>
        <taxon>Gammaproteobacteria</taxon>
        <taxon>Lysobacterales</taxon>
        <taxon>Lysobacteraceae</taxon>
        <taxon>Xanthomonas</taxon>
    </lineage>
</organism>
<dbReference type="Proteomes" id="UP000000420">
    <property type="component" value="Chromosome"/>
</dbReference>
<dbReference type="HOGENOM" id="CLU_044076_0_0_6"/>
<dbReference type="DNASU" id="999991"/>
<dbReference type="InterPro" id="IPR038732">
    <property type="entry name" value="HpyO/CreE_NAD-binding"/>
</dbReference>
<dbReference type="KEGG" id="xcb:XC_0289"/>
<dbReference type="SMR" id="A0A0H2X4F8"/>
<dbReference type="RefSeq" id="WP_011035534.1">
    <property type="nucleotide sequence ID" value="NC_007086.1"/>
</dbReference>
<dbReference type="Pfam" id="PF13454">
    <property type="entry name" value="NAD_binding_9"/>
    <property type="match status" value="1"/>
</dbReference>
<proteinExistence type="predicted"/>
<dbReference type="PRINTS" id="PR00368">
    <property type="entry name" value="FADPNR"/>
</dbReference>
<dbReference type="SUPFAM" id="SSF51905">
    <property type="entry name" value="FAD/NAD(P)-binding domain"/>
    <property type="match status" value="1"/>
</dbReference>
<dbReference type="GO" id="GO:0004497">
    <property type="term" value="F:monooxygenase activity"/>
    <property type="evidence" value="ECO:0007669"/>
    <property type="project" value="TreeGrafter"/>
</dbReference>
<reference evidence="3 4" key="1">
    <citation type="journal article" date="2005" name="Genome Res.">
        <title>Comparative and functional genomic analyses of the pathogenicity of phytopathogen Xanthomonas campestris pv. campestris.</title>
        <authorList>
            <person name="Qian W."/>
            <person name="Jia Y."/>
            <person name="Ren S.X."/>
            <person name="He Y.Q."/>
            <person name="Feng J.X."/>
            <person name="Lu L.F."/>
            <person name="Sun Q."/>
            <person name="Ying G."/>
            <person name="Tang D.J."/>
            <person name="Tang H."/>
            <person name="Wu W."/>
            <person name="Hao P."/>
            <person name="Wang L."/>
            <person name="Jiang B.L."/>
            <person name="Zeng S."/>
            <person name="Gu W.Y."/>
            <person name="Lu G."/>
            <person name="Rong L."/>
            <person name="Tian Y."/>
            <person name="Yao Z."/>
            <person name="Fu G."/>
            <person name="Chen B."/>
            <person name="Fang R."/>
            <person name="Qiang B."/>
            <person name="Chen Z."/>
            <person name="Zhao G.P."/>
            <person name="Tang J.L."/>
            <person name="He C."/>
        </authorList>
    </citation>
    <scope>NUCLEOTIDE SEQUENCE [LARGE SCALE GENOMIC DNA]</scope>
    <source>
        <strain evidence="3 4">8004</strain>
    </source>
</reference>
<dbReference type="InterPro" id="IPR036188">
    <property type="entry name" value="FAD/NAD-bd_sf"/>
</dbReference>
<dbReference type="PANTHER" id="PTHR43539">
    <property type="entry name" value="FLAVIN-BINDING MONOOXYGENASE-LIKE PROTEIN (AFU_ORTHOLOGUE AFUA_4G09220)"/>
    <property type="match status" value="1"/>
</dbReference>
<feature type="domain" description="FAD-dependent urate hydroxylase HpyO/Asp monooxygenase CreE-like FAD/NAD(P)-binding" evidence="2">
    <location>
        <begin position="39"/>
        <end position="181"/>
    </location>
</feature>
<dbReference type="AlphaFoldDB" id="A0A0H2X4F8"/>
<dbReference type="PANTHER" id="PTHR43539:SF91">
    <property type="entry name" value="FAD-DEPENDENT URATE HYDROXYLASE"/>
    <property type="match status" value="1"/>
</dbReference>
<name>A0A0H2X4F8_XANC8</name>
<evidence type="ECO:0000313" key="3">
    <source>
        <dbReference type="EMBL" id="AAY47375.1"/>
    </source>
</evidence>